<gene>
    <name evidence="2" type="ORF">H8B09_19725</name>
</gene>
<keyword evidence="3" id="KW-1185">Reference proteome</keyword>
<keyword evidence="1" id="KW-0175">Coiled coil</keyword>
<sequence>MIPCLNKEALRLFVGTADERYEYSSEYFRATHFPQIMHRYQGDQLTAEITEKELYQELLEVDSIGNRLFFIFGSTGSGKSELLCWLKDKWLLNEIDRPVIRISRTELNPQVLIKKCYEALNIPLSIPIDEHRWDLLMKKPITLINQMVWTTLAETLPSDEEIVPVALMIRPIIEKNVTEFTMQVQRGHITRPLEVLHHRQFKELLSNTTISISLEYLPFRQMLSRKLDQFLFEGWDINSLFKQLTEQLRARNIRPLLLIDDLVQSVNIYASELLDQLITLEEGGWDVVIGLTPGALQDSERGFDLTQRVQNLDTINDRVKKLWLSDESGKEFYNLDRGQVVPYMTNYLLQLKGSQGFTCSSACRHYQECATLAKSSNDDNEEQLHLNVNLLPFNSSMIRRMYDAIPLGKGKLRYMILNSKELIRFFQKGNPERVTRVISLVHREKFADTSDLFIKAYAEWFAQEGQNTFAISGKVLNHFGYDLGDQIIPLVQLDDHQLEDNRTFEVSEVVKPSYDKSLIRDWVEGKQVNIELLESVRLGVSGLVHDVVKSINISRPHTPKSTAIIQRKEVINRSRYPISLEKSEKHEAIKINRSYAALQIAEFHNLKYSEKGIVFQKISNELETAMWIYQSEDLRLSWKDKLENELGMTMCEFALHLRDWANVCYSFSKISWISHVHSPFSKETMTQIEQVYHDWFMLRDNMFLPVDLVEIRQLNFGEWLIDFMPGKALESYQIGDTSLYIFLTRLKTEFQKYLKLLDTTCKELMFKRLAMVPYLKSCSEQKYHELADMVMYFNKKEIYSLKDYQEYTVVEEAITSDEVMTMYEKFKNLENEVHELRLRFKELCFEVHAFVHDSGSVLRLNVTHDETSLAILEKEKDTLLVSIDGLSRLLNCLVLTPKNELLELLSTQYQTVEVLNVKTIWNRLIRLADCLFEREHVGNELHTCITQWQVINFYEIRNQLIKTINQEVKRIHIIGHLQNDLGCNSSTDLHEMLNIIGKSDSLRPAIKRQLISLLEKGHSTLPPVQWRKLLDELKEKFPLLFEIVEIRLVVNEI</sequence>
<reference evidence="2 3" key="1">
    <citation type="submission" date="2020-09" db="EMBL/GenBank/DDBJ databases">
        <title>Paenibacillus sp. strain PR3 16S rRNA gene Genome sequencing and assembly.</title>
        <authorList>
            <person name="Kim J."/>
        </authorList>
    </citation>
    <scope>NUCLEOTIDE SEQUENCE [LARGE SCALE GENOMIC DNA]</scope>
    <source>
        <strain evidence="2 3">PR3</strain>
    </source>
</reference>
<evidence type="ECO:0008006" key="4">
    <source>
        <dbReference type="Google" id="ProtNLM"/>
    </source>
</evidence>
<evidence type="ECO:0000313" key="2">
    <source>
        <dbReference type="EMBL" id="MBD3921005.1"/>
    </source>
</evidence>
<dbReference type="SUPFAM" id="SSF52540">
    <property type="entry name" value="P-loop containing nucleoside triphosphate hydrolases"/>
    <property type="match status" value="1"/>
</dbReference>
<protein>
    <recommendedName>
        <fullName evidence="4">AAA+ ATPase domain-containing protein</fullName>
    </recommendedName>
</protein>
<dbReference type="RefSeq" id="WP_191205312.1">
    <property type="nucleotide sequence ID" value="NZ_JACXZA010000005.1"/>
</dbReference>
<feature type="coiled-coil region" evidence="1">
    <location>
        <begin position="819"/>
        <end position="846"/>
    </location>
</feature>
<name>A0ABR8MYI1_9BACL</name>
<evidence type="ECO:0000256" key="1">
    <source>
        <dbReference type="SAM" id="Coils"/>
    </source>
</evidence>
<proteinExistence type="predicted"/>
<dbReference type="EMBL" id="JACXZA010000005">
    <property type="protein sequence ID" value="MBD3921005.1"/>
    <property type="molecule type" value="Genomic_DNA"/>
</dbReference>
<dbReference type="Proteomes" id="UP000609346">
    <property type="component" value="Unassembled WGS sequence"/>
</dbReference>
<organism evidence="2 3">
    <name type="scientific">Paenibacillus terricola</name>
    <dbReference type="NCBI Taxonomy" id="2763503"/>
    <lineage>
        <taxon>Bacteria</taxon>
        <taxon>Bacillati</taxon>
        <taxon>Bacillota</taxon>
        <taxon>Bacilli</taxon>
        <taxon>Bacillales</taxon>
        <taxon>Paenibacillaceae</taxon>
        <taxon>Paenibacillus</taxon>
    </lineage>
</organism>
<accession>A0ABR8MYI1</accession>
<comment type="caution">
    <text evidence="2">The sequence shown here is derived from an EMBL/GenBank/DDBJ whole genome shotgun (WGS) entry which is preliminary data.</text>
</comment>
<evidence type="ECO:0000313" key="3">
    <source>
        <dbReference type="Proteomes" id="UP000609346"/>
    </source>
</evidence>
<dbReference type="InterPro" id="IPR027417">
    <property type="entry name" value="P-loop_NTPase"/>
</dbReference>